<protein>
    <recommendedName>
        <fullName evidence="3">Rubrerythrin</fullName>
    </recommendedName>
</protein>
<name>A0ABT5BAD8_9BACT</name>
<gene>
    <name evidence="1" type="ORF">POL58_22705</name>
</gene>
<keyword evidence="2" id="KW-1185">Reference proteome</keyword>
<comment type="caution">
    <text evidence="1">The sequence shown here is derived from an EMBL/GenBank/DDBJ whole genome shotgun (WGS) entry which is preliminary data.</text>
</comment>
<dbReference type="InterPro" id="IPR009078">
    <property type="entry name" value="Ferritin-like_SF"/>
</dbReference>
<organism evidence="1 2">
    <name type="scientific">Nannocystis radixulma</name>
    <dbReference type="NCBI Taxonomy" id="2995305"/>
    <lineage>
        <taxon>Bacteria</taxon>
        <taxon>Pseudomonadati</taxon>
        <taxon>Myxococcota</taxon>
        <taxon>Polyangia</taxon>
        <taxon>Nannocystales</taxon>
        <taxon>Nannocystaceae</taxon>
        <taxon>Nannocystis</taxon>
    </lineage>
</organism>
<dbReference type="EMBL" id="JAQNDN010000013">
    <property type="protein sequence ID" value="MDC0670585.1"/>
    <property type="molecule type" value="Genomic_DNA"/>
</dbReference>
<reference evidence="1 2" key="1">
    <citation type="submission" date="2022-11" db="EMBL/GenBank/DDBJ databases">
        <title>Minimal conservation of predation-associated metabolite biosynthetic gene clusters underscores biosynthetic potential of Myxococcota including descriptions for ten novel species: Archangium lansinium sp. nov., Myxococcus landrumus sp. nov., Nannocystis bai.</title>
        <authorList>
            <person name="Ahearne A."/>
            <person name="Stevens C."/>
            <person name="Dowd S."/>
        </authorList>
    </citation>
    <scope>NUCLEOTIDE SEQUENCE [LARGE SCALE GENOMIC DNA]</scope>
    <source>
        <strain evidence="1 2">NCELM</strain>
    </source>
</reference>
<dbReference type="Proteomes" id="UP001217838">
    <property type="component" value="Unassembled WGS sequence"/>
</dbReference>
<accession>A0ABT5BAD8</accession>
<evidence type="ECO:0000313" key="2">
    <source>
        <dbReference type="Proteomes" id="UP001217838"/>
    </source>
</evidence>
<dbReference type="RefSeq" id="WP_272000402.1">
    <property type="nucleotide sequence ID" value="NZ_JAQNDN010000013.1"/>
</dbReference>
<dbReference type="SUPFAM" id="SSF47240">
    <property type="entry name" value="Ferritin-like"/>
    <property type="match status" value="1"/>
</dbReference>
<evidence type="ECO:0008006" key="3">
    <source>
        <dbReference type="Google" id="ProtNLM"/>
    </source>
</evidence>
<sequence length="137" mass="14221">MPARTLLAIAVENAVEGCVRETWAALVAAHQARWAAHPAVRSVYRTIAADEARHAELAWAIDSWLSGQLDADGRARVVQARRTAADALAAHLATATDAPELAALGLPAARVAAELFAGLDSALGSGRRGEGVRPASP</sequence>
<proteinExistence type="predicted"/>
<evidence type="ECO:0000313" key="1">
    <source>
        <dbReference type="EMBL" id="MDC0670585.1"/>
    </source>
</evidence>